<organism evidence="10 11">
    <name type="scientific">Cerrena zonata</name>
    <dbReference type="NCBI Taxonomy" id="2478898"/>
    <lineage>
        <taxon>Eukaryota</taxon>
        <taxon>Fungi</taxon>
        <taxon>Dikarya</taxon>
        <taxon>Basidiomycota</taxon>
        <taxon>Agaricomycotina</taxon>
        <taxon>Agaricomycetes</taxon>
        <taxon>Polyporales</taxon>
        <taxon>Cerrenaceae</taxon>
        <taxon>Cerrena</taxon>
    </lineage>
</organism>
<comment type="caution">
    <text evidence="10">The sequence shown here is derived from an EMBL/GenBank/DDBJ whole genome shotgun (WGS) entry which is preliminary data.</text>
</comment>
<evidence type="ECO:0000256" key="8">
    <source>
        <dbReference type="ARBA" id="ARBA00030039"/>
    </source>
</evidence>
<evidence type="ECO:0000256" key="3">
    <source>
        <dbReference type="ARBA" id="ARBA00017411"/>
    </source>
</evidence>
<keyword evidence="11" id="KW-1185">Reference proteome</keyword>
<feature type="region of interest" description="Disordered" evidence="9">
    <location>
        <begin position="380"/>
        <end position="428"/>
    </location>
</feature>
<dbReference type="PANTHER" id="PTHR13989:SF33">
    <property type="entry name" value="CST COMPLEX SUBUNIT STN1"/>
    <property type="match status" value="1"/>
</dbReference>
<dbReference type="InterPro" id="IPR040260">
    <property type="entry name" value="RFA2-like"/>
</dbReference>
<feature type="compositionally biased region" description="Acidic residues" evidence="9">
    <location>
        <begin position="273"/>
        <end position="284"/>
    </location>
</feature>
<gene>
    <name evidence="10" type="ORF">QCA50_015440</name>
</gene>
<dbReference type="SUPFAM" id="SSF50249">
    <property type="entry name" value="Nucleic acid-binding proteins"/>
    <property type="match status" value="1"/>
</dbReference>
<keyword evidence="6" id="KW-0238">DNA-binding</keyword>
<feature type="region of interest" description="Disordered" evidence="9">
    <location>
        <begin position="71"/>
        <end position="99"/>
    </location>
</feature>
<evidence type="ECO:0000256" key="6">
    <source>
        <dbReference type="ARBA" id="ARBA00023125"/>
    </source>
</evidence>
<evidence type="ECO:0000256" key="4">
    <source>
        <dbReference type="ARBA" id="ARBA00022454"/>
    </source>
</evidence>
<dbReference type="Proteomes" id="UP001385951">
    <property type="component" value="Unassembled WGS sequence"/>
</dbReference>
<accession>A0AAW0FQM1</accession>
<dbReference type="EMBL" id="JASBNA010000041">
    <property type="protein sequence ID" value="KAK7681349.1"/>
    <property type="molecule type" value="Genomic_DNA"/>
</dbReference>
<dbReference type="PANTHER" id="PTHR13989">
    <property type="entry name" value="REPLICATION PROTEIN A-RELATED"/>
    <property type="match status" value="1"/>
</dbReference>
<proteinExistence type="predicted"/>
<dbReference type="GO" id="GO:0000781">
    <property type="term" value="C:chromosome, telomeric region"/>
    <property type="evidence" value="ECO:0007669"/>
    <property type="project" value="UniProtKB-SubCell"/>
</dbReference>
<reference evidence="10 11" key="1">
    <citation type="submission" date="2022-09" db="EMBL/GenBank/DDBJ databases">
        <authorList>
            <person name="Palmer J.M."/>
        </authorList>
    </citation>
    <scope>NUCLEOTIDE SEQUENCE [LARGE SCALE GENOMIC DNA]</scope>
    <source>
        <strain evidence="10 11">DSM 7382</strain>
    </source>
</reference>
<protein>
    <recommendedName>
        <fullName evidence="3">CST complex subunit STN1</fullName>
    </recommendedName>
    <alternativeName>
        <fullName evidence="8">Suppressor of cdc thirteen homolog</fullName>
    </alternativeName>
</protein>
<feature type="compositionally biased region" description="Low complexity" evidence="9">
    <location>
        <begin position="220"/>
        <end position="232"/>
    </location>
</feature>
<dbReference type="GO" id="GO:0005634">
    <property type="term" value="C:nucleus"/>
    <property type="evidence" value="ECO:0007669"/>
    <property type="project" value="UniProtKB-SubCell"/>
</dbReference>
<name>A0AAW0FQM1_9APHY</name>
<evidence type="ECO:0000313" key="10">
    <source>
        <dbReference type="EMBL" id="KAK7681349.1"/>
    </source>
</evidence>
<comment type="subcellular location">
    <subcellularLocation>
        <location evidence="2">Chromosome</location>
        <location evidence="2">Telomere</location>
    </subcellularLocation>
    <subcellularLocation>
        <location evidence="1">Nucleus</location>
    </subcellularLocation>
</comment>
<dbReference type="Gene3D" id="2.40.50.140">
    <property type="entry name" value="Nucleic acid-binding proteins"/>
    <property type="match status" value="1"/>
</dbReference>
<dbReference type="InterPro" id="IPR012340">
    <property type="entry name" value="NA-bd_OB-fold"/>
</dbReference>
<evidence type="ECO:0000256" key="1">
    <source>
        <dbReference type="ARBA" id="ARBA00004123"/>
    </source>
</evidence>
<feature type="region of interest" description="Disordered" evidence="9">
    <location>
        <begin position="211"/>
        <end position="247"/>
    </location>
</feature>
<dbReference type="GO" id="GO:0003677">
    <property type="term" value="F:DNA binding"/>
    <property type="evidence" value="ECO:0007669"/>
    <property type="project" value="UniProtKB-KW"/>
</dbReference>
<keyword evidence="4" id="KW-0158">Chromosome</keyword>
<evidence type="ECO:0000256" key="5">
    <source>
        <dbReference type="ARBA" id="ARBA00022895"/>
    </source>
</evidence>
<evidence type="ECO:0000256" key="7">
    <source>
        <dbReference type="ARBA" id="ARBA00023242"/>
    </source>
</evidence>
<sequence>MSKDSLAPCFVQDVNEMKECEVKSADFFWLGRIPCRTVRLVGLLVGVQIYEKRTIYYLDDGTGVVECVFRHPTPPKSPSKAPSKRPKPSGSSKNPTGKIVSTPVIMTLDLNPPPKPLASVGMSIRVIGRVTVQRQSRIIITDSIEPCISINEESQHWLNVCDLHRSHYFPPNSNPFVIPQLPPKPSNSTNPQAGPSSTIFNHTTITFPPPQTPSKFSVCSSAATSPSLASSPVGPKSPLRLRHPSRLHTRDLTANTFRIYVKHYLDNAQTVDSNDDSDFEDPDPDITFSLSQIPNTPTRPRKRPPPSDSGETPRPAKRRSIGTTPKGASSQTPTTALKADATTNPDDGLYGFTISHLRRVPELALLARRVVEAEAKRRAREERKKAKEQQAQGLSTNTTDTKGKSRATPSSAAPLGSTKPGEGPGPKMKRLFRFAIRQLYDEGSIVLFDGPKHRLPHISLSHSQSEIRLWKSSMSTSIDANSTTVSSVTNQSYSFTGADPDPGILSDPDPNEESYIPLVPSYLCGQVEKAIVSMVSRARKMRERKTSVPGPTADEIVHYLRRKDDRWARVGDWHVKAALEWGQENGRMWCVGKDRWEVCQ</sequence>
<feature type="compositionally biased region" description="Polar residues" evidence="9">
    <location>
        <begin position="321"/>
        <end position="345"/>
    </location>
</feature>
<feature type="region of interest" description="Disordered" evidence="9">
    <location>
        <begin position="270"/>
        <end position="345"/>
    </location>
</feature>
<evidence type="ECO:0000256" key="2">
    <source>
        <dbReference type="ARBA" id="ARBA00004574"/>
    </source>
</evidence>
<keyword evidence="7" id="KW-0539">Nucleus</keyword>
<evidence type="ECO:0000313" key="11">
    <source>
        <dbReference type="Proteomes" id="UP001385951"/>
    </source>
</evidence>
<keyword evidence="5" id="KW-0779">Telomere</keyword>
<dbReference type="AlphaFoldDB" id="A0AAW0FQM1"/>
<evidence type="ECO:0000256" key="9">
    <source>
        <dbReference type="SAM" id="MobiDB-lite"/>
    </source>
</evidence>